<sequence>MSKGKNTEQIANQWQWIRKIPEQSKNVVRSKKTEVEIGGNGIELCATFQSGRNKR</sequence>
<name>A0AAN8SDX6_POLSC</name>
<dbReference type="AlphaFoldDB" id="A0AAN8SDX6"/>
<comment type="caution">
    <text evidence="1">The sequence shown here is derived from an EMBL/GenBank/DDBJ whole genome shotgun (WGS) entry which is preliminary data.</text>
</comment>
<protein>
    <submittedName>
        <fullName evidence="1">Uncharacterized protein</fullName>
    </submittedName>
</protein>
<feature type="non-terminal residue" evidence="1">
    <location>
        <position position="55"/>
    </location>
</feature>
<proteinExistence type="predicted"/>
<dbReference type="Proteomes" id="UP001372834">
    <property type="component" value="Unassembled WGS sequence"/>
</dbReference>
<evidence type="ECO:0000313" key="1">
    <source>
        <dbReference type="EMBL" id="KAK6643265.1"/>
    </source>
</evidence>
<gene>
    <name evidence="1" type="ORF">RUM43_004770</name>
</gene>
<reference evidence="1 2" key="1">
    <citation type="submission" date="2023-10" db="EMBL/GenBank/DDBJ databases">
        <title>Genomes of two closely related lineages of the louse Polyplax serrata with different host specificities.</title>
        <authorList>
            <person name="Martinu J."/>
            <person name="Tarabai H."/>
            <person name="Stefka J."/>
            <person name="Hypsa V."/>
        </authorList>
    </citation>
    <scope>NUCLEOTIDE SEQUENCE [LARGE SCALE GENOMIC DNA]</scope>
    <source>
        <strain evidence="1">HR10_N</strain>
    </source>
</reference>
<dbReference type="EMBL" id="JAWJWE010000002">
    <property type="protein sequence ID" value="KAK6643265.1"/>
    <property type="molecule type" value="Genomic_DNA"/>
</dbReference>
<organism evidence="1 2">
    <name type="scientific">Polyplax serrata</name>
    <name type="common">Common mouse louse</name>
    <dbReference type="NCBI Taxonomy" id="468196"/>
    <lineage>
        <taxon>Eukaryota</taxon>
        <taxon>Metazoa</taxon>
        <taxon>Ecdysozoa</taxon>
        <taxon>Arthropoda</taxon>
        <taxon>Hexapoda</taxon>
        <taxon>Insecta</taxon>
        <taxon>Pterygota</taxon>
        <taxon>Neoptera</taxon>
        <taxon>Paraneoptera</taxon>
        <taxon>Psocodea</taxon>
        <taxon>Troctomorpha</taxon>
        <taxon>Phthiraptera</taxon>
        <taxon>Anoplura</taxon>
        <taxon>Polyplacidae</taxon>
        <taxon>Polyplax</taxon>
    </lineage>
</organism>
<evidence type="ECO:0000313" key="2">
    <source>
        <dbReference type="Proteomes" id="UP001372834"/>
    </source>
</evidence>
<accession>A0AAN8SDX6</accession>